<keyword evidence="3" id="KW-1185">Reference proteome</keyword>
<dbReference type="RefSeq" id="WP_115099748.1">
    <property type="nucleotide sequence ID" value="NZ_QHKS01000003.1"/>
</dbReference>
<keyword evidence="2" id="KW-0808">Transferase</keyword>
<dbReference type="OrthoDB" id="3180470at2"/>
<gene>
    <name evidence="2" type="ORF">DLM46_05435</name>
</gene>
<comment type="caution">
    <text evidence="2">The sequence shown here is derived from an EMBL/GenBank/DDBJ whole genome shotgun (WGS) entry which is preliminary data.</text>
</comment>
<proteinExistence type="predicted"/>
<dbReference type="SUPFAM" id="SSF53448">
    <property type="entry name" value="Nucleotide-diphospho-sugar transferases"/>
    <property type="match status" value="1"/>
</dbReference>
<dbReference type="EMBL" id="QHKS01000003">
    <property type="protein sequence ID" value="RDK03665.1"/>
    <property type="molecule type" value="Genomic_DNA"/>
</dbReference>
<dbReference type="InterPro" id="IPR001173">
    <property type="entry name" value="Glyco_trans_2-like"/>
</dbReference>
<sequence>MNLMTTPGALFTRHTTQDATQDAHRSAARFAVCVTTMNRTGTLAACLDSLSRCVPRAACIVVSDDSPDPLTREANAAVVARHPGVVYLQGPRRGVCANRNHAVKACLAQTAPCDYVSFVDDDIQVEPDFFASADVYYASLVPTRRRWTILTGGTSTGGGAYECRPVRLSFAGYFMEGDRPQCVNIHAAVFPLALFERDGWDENIFFGTEDAELSLRALRRGYVIDLAPHVRTRDTMPGAGVLNGTDAGARYGLTRYQVNCEAARLYIGVKRYRVIEPDALRCVAFLAMYVGHLLVYLARRRALSKFVPIVRISNVWRASAAR</sequence>
<dbReference type="InterPro" id="IPR029044">
    <property type="entry name" value="Nucleotide-diphossugar_trans"/>
</dbReference>
<dbReference type="GO" id="GO:0016740">
    <property type="term" value="F:transferase activity"/>
    <property type="evidence" value="ECO:0007669"/>
    <property type="project" value="UniProtKB-KW"/>
</dbReference>
<accession>A0A370NDM1</accession>
<evidence type="ECO:0000313" key="3">
    <source>
        <dbReference type="Proteomes" id="UP000254875"/>
    </source>
</evidence>
<dbReference type="InterPro" id="IPR050834">
    <property type="entry name" value="Glycosyltransf_2"/>
</dbReference>
<dbReference type="PANTHER" id="PTHR43685:SF2">
    <property type="entry name" value="GLYCOSYLTRANSFERASE 2-LIKE DOMAIN-CONTAINING PROTEIN"/>
    <property type="match status" value="1"/>
</dbReference>
<dbReference type="AlphaFoldDB" id="A0A370NDM1"/>
<dbReference type="Pfam" id="PF00535">
    <property type="entry name" value="Glycos_transf_2"/>
    <property type="match status" value="1"/>
</dbReference>
<name>A0A370NDM1_9BURK</name>
<protein>
    <submittedName>
        <fullName evidence="2">Glycosyltransferase</fullName>
    </submittedName>
</protein>
<evidence type="ECO:0000259" key="1">
    <source>
        <dbReference type="Pfam" id="PF00535"/>
    </source>
</evidence>
<feature type="domain" description="Glycosyltransferase 2-like" evidence="1">
    <location>
        <begin position="32"/>
        <end position="130"/>
    </location>
</feature>
<dbReference type="Gene3D" id="3.90.550.10">
    <property type="entry name" value="Spore Coat Polysaccharide Biosynthesis Protein SpsA, Chain A"/>
    <property type="match status" value="1"/>
</dbReference>
<evidence type="ECO:0000313" key="2">
    <source>
        <dbReference type="EMBL" id="RDK03665.1"/>
    </source>
</evidence>
<reference evidence="3" key="1">
    <citation type="submission" date="2018-05" db="EMBL/GenBank/DDBJ databases">
        <authorList>
            <person name="Feng T."/>
        </authorList>
    </citation>
    <scope>NUCLEOTIDE SEQUENCE [LARGE SCALE GENOMIC DNA]</scope>
    <source>
        <strain evidence="3">S27</strain>
    </source>
</reference>
<organism evidence="2 3">
    <name type="scientific">Paraburkholderia lacunae</name>
    <dbReference type="NCBI Taxonomy" id="2211104"/>
    <lineage>
        <taxon>Bacteria</taxon>
        <taxon>Pseudomonadati</taxon>
        <taxon>Pseudomonadota</taxon>
        <taxon>Betaproteobacteria</taxon>
        <taxon>Burkholderiales</taxon>
        <taxon>Burkholderiaceae</taxon>
        <taxon>Paraburkholderia</taxon>
    </lineage>
</organism>
<dbReference type="PANTHER" id="PTHR43685">
    <property type="entry name" value="GLYCOSYLTRANSFERASE"/>
    <property type="match status" value="1"/>
</dbReference>
<dbReference type="Proteomes" id="UP000254875">
    <property type="component" value="Unassembled WGS sequence"/>
</dbReference>